<dbReference type="EC" id="2.4.1.12" evidence="2"/>
<sequence length="645" mass="75024">MELRRISSPSLWRLLRWVDWYFWIPLFVSAYMIFYLAWRAIETINPEVPFLSWLLWGAEAFSVVNYLLFSWMTRRIDPPVPYRPPRPGLKVDVFIPTYNEDVEILEATLTGCRLMTYPHRTYLLDDGRREEVRQLAERFGVGYITRPDNRHAKAGNLNHALKHTDGDFIVVLDADMVPQPDFLERTLGYFEDERLAFVQLPQEFYNLDSIQHDQSKPTWHEQSLFFHVIQPGKNYTNSAFWCGSPSVIRRKALEEVGGVATETITEDIHTSVRLHSRGWKSLFVNEFLAFGIAPQTITAYLLQRLRWAQGTMQLYRSKESPLWIPGLTLKQRLSYLASFLAYIESVQKFIFLMMPVVILLFNVLPMRVELPRFLLFWTPYFILNIVANQLGGRGYFRYFKSEIYAFLRMVVFIQSLLVLLVNKPLKFQVTPKSVDRSVYEKERNALRWHFALLGAMIGALLFGSFRLLFSGITGLSREAFWIVVFWGGYNATVVYLGVREILSRRHERRHYRFSVNLQGCLEHDSHKYPAKIYNLSLSGAGFRVQAPFTAQTTLSSGRLTFSTPYHRRIDVILKSVMLRRADKQGWLEGGAAFDTLEPKARDSLLEYLFVYRPGELLRKEFSAAQSVRTPSFRSQGFPAPSQEAQ</sequence>
<evidence type="ECO:0000256" key="7">
    <source>
        <dbReference type="ARBA" id="ARBA00022692"/>
    </source>
</evidence>
<dbReference type="InterPro" id="IPR050321">
    <property type="entry name" value="Glycosyltr_2/OpgH_subfam"/>
</dbReference>
<comment type="subcellular location">
    <subcellularLocation>
        <location evidence="1">Cell inner membrane</location>
        <topology evidence="1">Multi-pass membrane protein</topology>
    </subcellularLocation>
</comment>
<feature type="transmembrane region" description="Helical" evidence="12">
    <location>
        <begin position="339"/>
        <end position="361"/>
    </location>
</feature>
<dbReference type="Pfam" id="PF03552">
    <property type="entry name" value="Cellulose_synt"/>
    <property type="match status" value="1"/>
</dbReference>
<dbReference type="Proteomes" id="UP001254165">
    <property type="component" value="Unassembled WGS sequence"/>
</dbReference>
<comment type="caution">
    <text evidence="15">The sequence shown here is derived from an EMBL/GenBank/DDBJ whole genome shotgun (WGS) entry which is preliminary data.</text>
</comment>
<evidence type="ECO:0000259" key="13">
    <source>
        <dbReference type="Pfam" id="PF00535"/>
    </source>
</evidence>
<feature type="transmembrane region" description="Helical" evidence="12">
    <location>
        <begin position="446"/>
        <end position="467"/>
    </location>
</feature>
<name>A0ABU3NQC1_9CHLR</name>
<accession>A0ABU3NQC1</accession>
<keyword evidence="7 12" id="KW-0812">Transmembrane</keyword>
<feature type="transmembrane region" description="Helical" evidence="12">
    <location>
        <begin position="403"/>
        <end position="425"/>
    </location>
</feature>
<feature type="domain" description="PilZ" evidence="14">
    <location>
        <begin position="508"/>
        <end position="609"/>
    </location>
</feature>
<evidence type="ECO:0000256" key="1">
    <source>
        <dbReference type="ARBA" id="ARBA00004429"/>
    </source>
</evidence>
<keyword evidence="9 12" id="KW-1133">Transmembrane helix</keyword>
<dbReference type="GO" id="GO:0016757">
    <property type="term" value="F:glycosyltransferase activity"/>
    <property type="evidence" value="ECO:0007669"/>
    <property type="project" value="UniProtKB-KW"/>
</dbReference>
<evidence type="ECO:0000313" key="16">
    <source>
        <dbReference type="Proteomes" id="UP001254165"/>
    </source>
</evidence>
<proteinExistence type="predicted"/>
<evidence type="ECO:0000256" key="8">
    <source>
        <dbReference type="ARBA" id="ARBA00022916"/>
    </source>
</evidence>
<dbReference type="InterPro" id="IPR029044">
    <property type="entry name" value="Nucleotide-diphossugar_trans"/>
</dbReference>
<dbReference type="RefSeq" id="WP_315625709.1">
    <property type="nucleotide sequence ID" value="NZ_JAUHMF010000002.1"/>
</dbReference>
<dbReference type="CDD" id="cd06421">
    <property type="entry name" value="CESA_CelA_like"/>
    <property type="match status" value="1"/>
</dbReference>
<dbReference type="Pfam" id="PF00535">
    <property type="entry name" value="Glycos_transf_2"/>
    <property type="match status" value="1"/>
</dbReference>
<evidence type="ECO:0000256" key="3">
    <source>
        <dbReference type="ARBA" id="ARBA00022475"/>
    </source>
</evidence>
<evidence type="ECO:0000256" key="2">
    <source>
        <dbReference type="ARBA" id="ARBA00012539"/>
    </source>
</evidence>
<evidence type="ECO:0000259" key="14">
    <source>
        <dbReference type="Pfam" id="PF07238"/>
    </source>
</evidence>
<keyword evidence="4" id="KW-0997">Cell inner membrane</keyword>
<evidence type="ECO:0000256" key="12">
    <source>
        <dbReference type="SAM" id="Phobius"/>
    </source>
</evidence>
<dbReference type="InterPro" id="IPR001173">
    <property type="entry name" value="Glyco_trans_2-like"/>
</dbReference>
<evidence type="ECO:0000256" key="10">
    <source>
        <dbReference type="ARBA" id="ARBA00023136"/>
    </source>
</evidence>
<gene>
    <name evidence="15" type="ORF">QYE77_12215</name>
</gene>
<dbReference type="InterPro" id="IPR003919">
    <property type="entry name" value="Cell_synth_A"/>
</dbReference>
<dbReference type="PANTHER" id="PTHR43867">
    <property type="entry name" value="CELLULOSE SYNTHASE CATALYTIC SUBUNIT A [UDP-FORMING]"/>
    <property type="match status" value="1"/>
</dbReference>
<dbReference type="Gene3D" id="2.40.10.220">
    <property type="entry name" value="predicted glycosyltransferase like domains"/>
    <property type="match status" value="1"/>
</dbReference>
<keyword evidence="10 12" id="KW-0472">Membrane</keyword>
<feature type="transmembrane region" description="Helical" evidence="12">
    <location>
        <begin position="20"/>
        <end position="38"/>
    </location>
</feature>
<dbReference type="InterPro" id="IPR005150">
    <property type="entry name" value="Cellulose_synth"/>
</dbReference>
<keyword evidence="8" id="KW-0135">Cellulose biosynthesis</keyword>
<keyword evidence="16" id="KW-1185">Reference proteome</keyword>
<keyword evidence="6 15" id="KW-0808">Transferase</keyword>
<dbReference type="Pfam" id="PF07238">
    <property type="entry name" value="PilZ"/>
    <property type="match status" value="1"/>
</dbReference>
<feature type="domain" description="Glycosyltransferase 2-like" evidence="13">
    <location>
        <begin position="93"/>
        <end position="256"/>
    </location>
</feature>
<dbReference type="SUPFAM" id="SSF141371">
    <property type="entry name" value="PilZ domain-like"/>
    <property type="match status" value="1"/>
</dbReference>
<dbReference type="PANTHER" id="PTHR43867:SF2">
    <property type="entry name" value="CELLULOSE SYNTHASE CATALYTIC SUBUNIT A [UDP-FORMING]"/>
    <property type="match status" value="1"/>
</dbReference>
<dbReference type="PRINTS" id="PR01439">
    <property type="entry name" value="CELLSNTHASEA"/>
</dbReference>
<feature type="transmembrane region" description="Helical" evidence="12">
    <location>
        <begin position="50"/>
        <end position="69"/>
    </location>
</feature>
<reference evidence="15 16" key="1">
    <citation type="submission" date="2023-07" db="EMBL/GenBank/DDBJ databases">
        <title>Novel species of Thermanaerothrix with wide hydrolytic capabilities.</title>
        <authorList>
            <person name="Zayulina K.S."/>
            <person name="Podosokorskaya O.A."/>
            <person name="Elcheninov A.G."/>
        </authorList>
    </citation>
    <scope>NUCLEOTIDE SEQUENCE [LARGE SCALE GENOMIC DNA]</scope>
    <source>
        <strain evidence="15 16">4228-RoL</strain>
    </source>
</reference>
<feature type="transmembrane region" description="Helical" evidence="12">
    <location>
        <begin position="479"/>
        <end position="498"/>
    </location>
</feature>
<dbReference type="Gene3D" id="3.90.550.10">
    <property type="entry name" value="Spore Coat Polysaccharide Biosynthesis Protein SpsA, Chain A"/>
    <property type="match status" value="1"/>
</dbReference>
<evidence type="ECO:0000256" key="11">
    <source>
        <dbReference type="ARBA" id="ARBA00048682"/>
    </source>
</evidence>
<organism evidence="15 16">
    <name type="scientific">Thermanaerothrix solaris</name>
    <dbReference type="NCBI Taxonomy" id="3058434"/>
    <lineage>
        <taxon>Bacteria</taxon>
        <taxon>Bacillati</taxon>
        <taxon>Chloroflexota</taxon>
        <taxon>Anaerolineae</taxon>
        <taxon>Anaerolineales</taxon>
        <taxon>Anaerolineaceae</taxon>
        <taxon>Thermanaerothrix</taxon>
    </lineage>
</organism>
<evidence type="ECO:0000256" key="4">
    <source>
        <dbReference type="ARBA" id="ARBA00022519"/>
    </source>
</evidence>
<dbReference type="SUPFAM" id="SSF53448">
    <property type="entry name" value="Nucleotide-diphospho-sugar transferases"/>
    <property type="match status" value="1"/>
</dbReference>
<dbReference type="EMBL" id="JAUHMF010000002">
    <property type="protein sequence ID" value="MDT8899030.1"/>
    <property type="molecule type" value="Genomic_DNA"/>
</dbReference>
<evidence type="ECO:0000256" key="9">
    <source>
        <dbReference type="ARBA" id="ARBA00022989"/>
    </source>
</evidence>
<feature type="transmembrane region" description="Helical" evidence="12">
    <location>
        <begin position="373"/>
        <end position="391"/>
    </location>
</feature>
<keyword evidence="5 15" id="KW-0328">Glycosyltransferase</keyword>
<dbReference type="InterPro" id="IPR009875">
    <property type="entry name" value="PilZ_domain"/>
</dbReference>
<keyword evidence="3" id="KW-1003">Cell membrane</keyword>
<comment type="catalytic activity">
    <reaction evidence="11">
        <text>[(1-&gt;4)-beta-D-glucosyl](n) + UDP-alpha-D-glucose = [(1-&gt;4)-beta-D-glucosyl](n+1) + UDP + H(+)</text>
        <dbReference type="Rhea" id="RHEA:19929"/>
        <dbReference type="Rhea" id="RHEA-COMP:10033"/>
        <dbReference type="Rhea" id="RHEA-COMP:10034"/>
        <dbReference type="ChEBI" id="CHEBI:15378"/>
        <dbReference type="ChEBI" id="CHEBI:18246"/>
        <dbReference type="ChEBI" id="CHEBI:58223"/>
        <dbReference type="ChEBI" id="CHEBI:58885"/>
        <dbReference type="EC" id="2.4.1.12"/>
    </reaction>
</comment>
<protein>
    <recommendedName>
        <fullName evidence="2">cellulose synthase (UDP-forming)</fullName>
        <ecNumber evidence="2">2.4.1.12</ecNumber>
    </recommendedName>
</protein>
<evidence type="ECO:0000256" key="5">
    <source>
        <dbReference type="ARBA" id="ARBA00022676"/>
    </source>
</evidence>
<evidence type="ECO:0000313" key="15">
    <source>
        <dbReference type="EMBL" id="MDT8899030.1"/>
    </source>
</evidence>
<evidence type="ECO:0000256" key="6">
    <source>
        <dbReference type="ARBA" id="ARBA00022679"/>
    </source>
</evidence>